<evidence type="ECO:0000256" key="1">
    <source>
        <dbReference type="SAM" id="Phobius"/>
    </source>
</evidence>
<evidence type="ECO:0000313" key="3">
    <source>
        <dbReference type="Proteomes" id="UP000092600"/>
    </source>
</evidence>
<feature type="transmembrane region" description="Helical" evidence="1">
    <location>
        <begin position="127"/>
        <end position="145"/>
    </location>
</feature>
<name>A0A199UE03_ANACO</name>
<feature type="transmembrane region" description="Helical" evidence="1">
    <location>
        <begin position="31"/>
        <end position="50"/>
    </location>
</feature>
<feature type="transmembrane region" description="Helical" evidence="1">
    <location>
        <begin position="165"/>
        <end position="185"/>
    </location>
</feature>
<dbReference type="Pfam" id="PF04420">
    <property type="entry name" value="CHD5"/>
    <property type="match status" value="1"/>
</dbReference>
<evidence type="ECO:0000313" key="2">
    <source>
        <dbReference type="EMBL" id="OAY62988.1"/>
    </source>
</evidence>
<dbReference type="Proteomes" id="UP000092600">
    <property type="component" value="Unassembled WGS sequence"/>
</dbReference>
<protein>
    <recommendedName>
        <fullName evidence="4">Tail-anchored protein insertion receptor WRB</fullName>
    </recommendedName>
</protein>
<proteinExistence type="predicted"/>
<keyword evidence="1" id="KW-1133">Transmembrane helix</keyword>
<organism evidence="2 3">
    <name type="scientific">Ananas comosus</name>
    <name type="common">Pineapple</name>
    <name type="synonym">Ananas ananas</name>
    <dbReference type="NCBI Taxonomy" id="4615"/>
    <lineage>
        <taxon>Eukaryota</taxon>
        <taxon>Viridiplantae</taxon>
        <taxon>Streptophyta</taxon>
        <taxon>Embryophyta</taxon>
        <taxon>Tracheophyta</taxon>
        <taxon>Spermatophyta</taxon>
        <taxon>Magnoliopsida</taxon>
        <taxon>Liliopsida</taxon>
        <taxon>Poales</taxon>
        <taxon>Bromeliaceae</taxon>
        <taxon>Bromelioideae</taxon>
        <taxon>Ananas</taxon>
    </lineage>
</organism>
<comment type="caution">
    <text evidence="2">The sequence shown here is derived from an EMBL/GenBank/DDBJ whole genome shotgun (WGS) entry which is preliminary data.</text>
</comment>
<dbReference type="AlphaFoldDB" id="A0A199UE03"/>
<gene>
    <name evidence="2" type="ORF">ACMD2_03810</name>
</gene>
<evidence type="ECO:0008006" key="4">
    <source>
        <dbReference type="Google" id="ProtNLM"/>
    </source>
</evidence>
<dbReference type="STRING" id="4615.A0A199UE03"/>
<dbReference type="InterPro" id="IPR028945">
    <property type="entry name" value="Get1"/>
</dbReference>
<dbReference type="EMBL" id="LSRQ01008403">
    <property type="protein sequence ID" value="OAY62988.1"/>
    <property type="molecule type" value="Genomic_DNA"/>
</dbReference>
<reference evidence="2 3" key="1">
    <citation type="journal article" date="2016" name="DNA Res.">
        <title>The draft genome of MD-2 pineapple using hybrid error correction of long reads.</title>
        <authorList>
            <person name="Redwan R.M."/>
            <person name="Saidin A."/>
            <person name="Kumar S.V."/>
        </authorList>
    </citation>
    <scope>NUCLEOTIDE SEQUENCE [LARGE SCALE GENOMIC DNA]</scope>
    <source>
        <strain evidence="3">cv. MD2</strain>
        <tissue evidence="2">Leaf</tissue>
    </source>
</reference>
<sequence length="221" mass="24118">MAGDYADASGAGGAGGGDGDGGGGGGALSPLSIFLLVAALQLLDGFVDLLKKRGSRSSEQLKLRQEIKQLLKDASSLSTPSTFAQAAKLRRLAAAKEKELAKKQEEDNKEKKWSYDLYSRTLMISKVLIYASLVWRYWGVPVAAVPQHLLQPLGRIFSWGARDSATGVVMVEIYFILDPFFFYVCRDNSMASFDFASKQVFVSEVLRMSSSRLARCAEIIC</sequence>
<accession>A0A199UE03</accession>
<dbReference type="GO" id="GO:0071816">
    <property type="term" value="P:tail-anchored membrane protein insertion into ER membrane"/>
    <property type="evidence" value="ECO:0007669"/>
    <property type="project" value="InterPro"/>
</dbReference>
<keyword evidence="1" id="KW-0472">Membrane</keyword>
<keyword evidence="1" id="KW-0812">Transmembrane</keyword>